<organism evidence="2 3">
    <name type="scientific">Legionella pneumophila</name>
    <dbReference type="NCBI Taxonomy" id="446"/>
    <lineage>
        <taxon>Bacteria</taxon>
        <taxon>Pseudomonadati</taxon>
        <taxon>Pseudomonadota</taxon>
        <taxon>Gammaproteobacteria</taxon>
        <taxon>Legionellales</taxon>
        <taxon>Legionellaceae</taxon>
        <taxon>Legionella</taxon>
    </lineage>
</organism>
<reference evidence="2" key="2">
    <citation type="submission" date="2020-11" db="EMBL/GenBank/DDBJ databases">
        <authorList>
            <consortium name="NCBI Pathogen Detection Project"/>
        </authorList>
    </citation>
    <scope>NUCLEOTIDE SEQUENCE</scope>
    <source>
        <strain evidence="2">D3612</strain>
    </source>
</reference>
<comment type="caution">
    <text evidence="2">The sequence shown here is derived from an EMBL/GenBank/DDBJ whole genome shotgun (WGS) entry which is preliminary data.</text>
</comment>
<keyword evidence="1" id="KW-0732">Signal</keyword>
<evidence type="ECO:0008006" key="4">
    <source>
        <dbReference type="Google" id="ProtNLM"/>
    </source>
</evidence>
<name>A0AAN5KTD0_LEGPN</name>
<evidence type="ECO:0000256" key="1">
    <source>
        <dbReference type="SAM" id="SignalP"/>
    </source>
</evidence>
<protein>
    <recommendedName>
        <fullName evidence="4">C-type lysozyme inhibitor domain-containing protein</fullName>
    </recommendedName>
</protein>
<dbReference type="EMBL" id="DACSEI010000033">
    <property type="protein sequence ID" value="HAT1597331.1"/>
    <property type="molecule type" value="Genomic_DNA"/>
</dbReference>
<feature type="chain" id="PRO_5042989196" description="C-type lysozyme inhibitor domain-containing protein" evidence="1">
    <location>
        <begin position="21"/>
        <end position="121"/>
    </location>
</feature>
<gene>
    <name evidence="2" type="ORF">I8Y58_002578</name>
</gene>
<proteinExistence type="predicted"/>
<dbReference type="Proteomes" id="UP000861567">
    <property type="component" value="Unassembled WGS sequence"/>
</dbReference>
<dbReference type="AlphaFoldDB" id="A0AAN5KTD0"/>
<accession>A0AAN5KTD0</accession>
<feature type="signal peptide" evidence="1">
    <location>
        <begin position="1"/>
        <end position="20"/>
    </location>
</feature>
<sequence length="121" mass="13624">MKRLILLSLPILFSSVAVFASQKSVVCYMKGIEEPISFVIPNKTGNLPTIDFPYPVNVTRFSMRADNLLLIAMDKEEADRPRIFISAQLNKHTQTYKGQFMSDLGGNQLQLDNGSVRCELK</sequence>
<reference evidence="2" key="1">
    <citation type="journal article" date="2018" name="Genome Biol.">
        <title>SKESA: strategic k-mer extension for scrupulous assemblies.</title>
        <authorList>
            <person name="Souvorov A."/>
            <person name="Agarwala R."/>
            <person name="Lipman D.J."/>
        </authorList>
    </citation>
    <scope>NUCLEOTIDE SEQUENCE</scope>
    <source>
        <strain evidence="2">D3612</strain>
    </source>
</reference>
<evidence type="ECO:0000313" key="3">
    <source>
        <dbReference type="Proteomes" id="UP000861567"/>
    </source>
</evidence>
<evidence type="ECO:0000313" key="2">
    <source>
        <dbReference type="EMBL" id="HAT1597331.1"/>
    </source>
</evidence>